<reference evidence="2 3" key="1">
    <citation type="submission" date="2024-08" db="EMBL/GenBank/DDBJ databases">
        <title>Gnathostoma spinigerum genome.</title>
        <authorList>
            <person name="Gonzalez-Bertolin B."/>
            <person name="Monzon S."/>
            <person name="Zaballos A."/>
            <person name="Jimenez P."/>
            <person name="Dekumyoy P."/>
            <person name="Varona S."/>
            <person name="Cuesta I."/>
            <person name="Sumanam S."/>
            <person name="Adisakwattana P."/>
            <person name="Gasser R.B."/>
            <person name="Hernandez-Gonzalez A."/>
            <person name="Young N.D."/>
            <person name="Perteguer M.J."/>
        </authorList>
    </citation>
    <scope>NUCLEOTIDE SEQUENCE [LARGE SCALE GENOMIC DNA]</scope>
    <source>
        <strain evidence="2">AL3</strain>
        <tissue evidence="2">Liver</tissue>
    </source>
</reference>
<protein>
    <submittedName>
        <fullName evidence="2">Uncharacterized protein</fullName>
    </submittedName>
</protein>
<comment type="caution">
    <text evidence="2">The sequence shown here is derived from an EMBL/GenBank/DDBJ whole genome shotgun (WGS) entry which is preliminary data.</text>
</comment>
<organism evidence="2 3">
    <name type="scientific">Gnathostoma spinigerum</name>
    <dbReference type="NCBI Taxonomy" id="75299"/>
    <lineage>
        <taxon>Eukaryota</taxon>
        <taxon>Metazoa</taxon>
        <taxon>Ecdysozoa</taxon>
        <taxon>Nematoda</taxon>
        <taxon>Chromadorea</taxon>
        <taxon>Rhabditida</taxon>
        <taxon>Spirurina</taxon>
        <taxon>Gnathostomatomorpha</taxon>
        <taxon>Gnathostomatoidea</taxon>
        <taxon>Gnathostomatidae</taxon>
        <taxon>Gnathostoma</taxon>
    </lineage>
</organism>
<gene>
    <name evidence="2" type="ORF">AB6A40_005616</name>
</gene>
<sequence>MSRAPNVSDFAGTLTSVLQAASPCYLPPMDDTIVRPDLDTEVMWKPMRISRSRTVSIDSADSECMRRQSISEGTASISQQPQRQRRFTISEMFSFGTSRFGSSQQTTIPEATENQGLINPGPRKASFADRK</sequence>
<proteinExistence type="predicted"/>
<evidence type="ECO:0000313" key="3">
    <source>
        <dbReference type="Proteomes" id="UP001608902"/>
    </source>
</evidence>
<accession>A0ABD6EQS1</accession>
<name>A0ABD6EQS1_9BILA</name>
<evidence type="ECO:0000256" key="1">
    <source>
        <dbReference type="SAM" id="MobiDB-lite"/>
    </source>
</evidence>
<evidence type="ECO:0000313" key="2">
    <source>
        <dbReference type="EMBL" id="MFH4978907.1"/>
    </source>
</evidence>
<dbReference type="EMBL" id="JBGFUD010003648">
    <property type="protein sequence ID" value="MFH4978907.1"/>
    <property type="molecule type" value="Genomic_DNA"/>
</dbReference>
<dbReference type="Proteomes" id="UP001608902">
    <property type="component" value="Unassembled WGS sequence"/>
</dbReference>
<feature type="compositionally biased region" description="Polar residues" evidence="1">
    <location>
        <begin position="99"/>
        <end position="117"/>
    </location>
</feature>
<feature type="region of interest" description="Disordered" evidence="1">
    <location>
        <begin position="99"/>
        <end position="131"/>
    </location>
</feature>
<dbReference type="AlphaFoldDB" id="A0ABD6EQS1"/>
<keyword evidence="3" id="KW-1185">Reference proteome</keyword>